<dbReference type="Gene3D" id="3.40.50.1820">
    <property type="entry name" value="alpha/beta hydrolase"/>
    <property type="match status" value="1"/>
</dbReference>
<dbReference type="PRINTS" id="PR00821">
    <property type="entry name" value="TAGLIPASE"/>
</dbReference>
<keyword evidence="8" id="KW-1185">Reference proteome</keyword>
<dbReference type="EMBL" id="CAJPEV010002484">
    <property type="protein sequence ID" value="CAG0897057.1"/>
    <property type="molecule type" value="Genomic_DNA"/>
</dbReference>
<feature type="chain" id="PRO_5036402757" description="Lipase domain-containing protein" evidence="5">
    <location>
        <begin position="19"/>
        <end position="457"/>
    </location>
</feature>
<evidence type="ECO:0000313" key="7">
    <source>
        <dbReference type="EMBL" id="CAD7249778.1"/>
    </source>
</evidence>
<evidence type="ECO:0000256" key="1">
    <source>
        <dbReference type="ARBA" id="ARBA00004613"/>
    </source>
</evidence>
<comment type="similarity">
    <text evidence="2 4">Belongs to the AB hydrolase superfamily. Lipase family.</text>
</comment>
<dbReference type="GO" id="GO:0016042">
    <property type="term" value="P:lipid catabolic process"/>
    <property type="evidence" value="ECO:0007669"/>
    <property type="project" value="TreeGrafter"/>
</dbReference>
<keyword evidence="5" id="KW-0732">Signal</keyword>
<evidence type="ECO:0000256" key="4">
    <source>
        <dbReference type="RuleBase" id="RU004262"/>
    </source>
</evidence>
<evidence type="ECO:0000256" key="2">
    <source>
        <dbReference type="ARBA" id="ARBA00010701"/>
    </source>
</evidence>
<dbReference type="Proteomes" id="UP000677054">
    <property type="component" value="Unassembled WGS sequence"/>
</dbReference>
<comment type="subcellular location">
    <subcellularLocation>
        <location evidence="1">Secreted</location>
    </subcellularLocation>
</comment>
<name>A0A7R9A984_9CRUS</name>
<reference evidence="7" key="1">
    <citation type="submission" date="2020-11" db="EMBL/GenBank/DDBJ databases">
        <authorList>
            <person name="Tran Van P."/>
        </authorList>
    </citation>
    <scope>NUCLEOTIDE SEQUENCE</scope>
</reference>
<dbReference type="InterPro" id="IPR029058">
    <property type="entry name" value="AB_hydrolase_fold"/>
</dbReference>
<evidence type="ECO:0000259" key="6">
    <source>
        <dbReference type="Pfam" id="PF00151"/>
    </source>
</evidence>
<dbReference type="SUPFAM" id="SSF53474">
    <property type="entry name" value="alpha/beta-Hydrolases"/>
    <property type="match status" value="1"/>
</dbReference>
<evidence type="ECO:0000313" key="8">
    <source>
        <dbReference type="Proteomes" id="UP000677054"/>
    </source>
</evidence>
<proteinExistence type="inferred from homology"/>
<dbReference type="InterPro" id="IPR036392">
    <property type="entry name" value="PLAT/LH2_dom_sf"/>
</dbReference>
<organism evidence="7">
    <name type="scientific">Darwinula stevensoni</name>
    <dbReference type="NCBI Taxonomy" id="69355"/>
    <lineage>
        <taxon>Eukaryota</taxon>
        <taxon>Metazoa</taxon>
        <taxon>Ecdysozoa</taxon>
        <taxon>Arthropoda</taxon>
        <taxon>Crustacea</taxon>
        <taxon>Oligostraca</taxon>
        <taxon>Ostracoda</taxon>
        <taxon>Podocopa</taxon>
        <taxon>Podocopida</taxon>
        <taxon>Darwinulocopina</taxon>
        <taxon>Darwinuloidea</taxon>
        <taxon>Darwinulidae</taxon>
        <taxon>Darwinula</taxon>
    </lineage>
</organism>
<dbReference type="PANTHER" id="PTHR11610:SF185">
    <property type="entry name" value="LD47264P"/>
    <property type="match status" value="1"/>
</dbReference>
<dbReference type="AlphaFoldDB" id="A0A7R9A984"/>
<dbReference type="SUPFAM" id="SSF49723">
    <property type="entry name" value="Lipase/lipooxygenase domain (PLAT/LH2 domain)"/>
    <property type="match status" value="1"/>
</dbReference>
<evidence type="ECO:0000256" key="3">
    <source>
        <dbReference type="ARBA" id="ARBA00022525"/>
    </source>
</evidence>
<feature type="signal peptide" evidence="5">
    <location>
        <begin position="1"/>
        <end position="18"/>
    </location>
</feature>
<dbReference type="Pfam" id="PF00151">
    <property type="entry name" value="Lipase"/>
    <property type="match status" value="1"/>
</dbReference>
<keyword evidence="3" id="KW-0964">Secreted</keyword>
<dbReference type="EMBL" id="LR902001">
    <property type="protein sequence ID" value="CAD7249778.1"/>
    <property type="molecule type" value="Genomic_DNA"/>
</dbReference>
<dbReference type="Gene3D" id="2.60.60.20">
    <property type="entry name" value="PLAT/LH2 domain"/>
    <property type="match status" value="1"/>
</dbReference>
<dbReference type="PANTHER" id="PTHR11610">
    <property type="entry name" value="LIPASE"/>
    <property type="match status" value="1"/>
</dbReference>
<accession>A0A7R9A984</accession>
<dbReference type="InterPro" id="IPR000734">
    <property type="entry name" value="TAG_lipase"/>
</dbReference>
<gene>
    <name evidence="7" type="ORF">DSTB1V02_LOCUS9565</name>
</gene>
<feature type="domain" description="Lipase" evidence="6">
    <location>
        <begin position="112"/>
        <end position="269"/>
    </location>
</feature>
<evidence type="ECO:0000256" key="5">
    <source>
        <dbReference type="SAM" id="SignalP"/>
    </source>
</evidence>
<dbReference type="GO" id="GO:0016298">
    <property type="term" value="F:lipase activity"/>
    <property type="evidence" value="ECO:0007669"/>
    <property type="project" value="InterPro"/>
</dbReference>
<dbReference type="InterPro" id="IPR013818">
    <property type="entry name" value="Lipase"/>
</dbReference>
<sequence length="457" mass="50421">MLIGIAGLLVQSLLVVEEVAWKQLVSFYMEKQITSLDAVLDPSTSFARRAGDRVDRTLGKDPIPKFSDLHSSPFEDERDEEVAAVAVQSQASNHIAHARVHRAWTDAVAAGPKLNEELLKFRDQNVVVLSWFGTSGPPFFQALANIRLVGVMGAHFLAFLAREVGTPIEEMHVVGLSMGAHLASYIGSALKDMGQGKLGRITGLDPAGPHFEHTDPLVRLDPEDALFVDVIHTDTAPLSVFGLGMTQPLGHQDFYPNFGPRIPGCGLSLQDTLQKGNGSILYGVTHLVTVVLADLQISDKHDGDIGKFHITLHGSRGSSSRSRLGDDELRVRPGQRFSFLIPSPEIGEIEEILVEWEHKEKATKAQKKRSLSQSWIVIDRVVVQTLERRAKVAFCGRGRELVSGERMAMRLDDNRRCLEKPLPDVNQSLKGSLFNFQLKGNVEELLRKGEPILAIFK</sequence>
<dbReference type="GO" id="GO:0005615">
    <property type="term" value="C:extracellular space"/>
    <property type="evidence" value="ECO:0007669"/>
    <property type="project" value="TreeGrafter"/>
</dbReference>
<dbReference type="OrthoDB" id="199913at2759"/>
<protein>
    <recommendedName>
        <fullName evidence="6">Lipase domain-containing protein</fullName>
    </recommendedName>
</protein>